<gene>
    <name evidence="1" type="ORF">ECRASSUSDP1_LOCUS14506</name>
</gene>
<proteinExistence type="predicted"/>
<dbReference type="EMBL" id="CAMPGE010014499">
    <property type="protein sequence ID" value="CAI2373166.1"/>
    <property type="molecule type" value="Genomic_DNA"/>
</dbReference>
<organism evidence="1 2">
    <name type="scientific">Euplotes crassus</name>
    <dbReference type="NCBI Taxonomy" id="5936"/>
    <lineage>
        <taxon>Eukaryota</taxon>
        <taxon>Sar</taxon>
        <taxon>Alveolata</taxon>
        <taxon>Ciliophora</taxon>
        <taxon>Intramacronucleata</taxon>
        <taxon>Spirotrichea</taxon>
        <taxon>Hypotrichia</taxon>
        <taxon>Euplotida</taxon>
        <taxon>Euplotidae</taxon>
        <taxon>Moneuplotes</taxon>
    </lineage>
</organism>
<sequence length="290" mass="34524">MVVQYILTQFLDFKTLAKFKCCCRFTKECIEEYEKTWEGRFKALEGKYRIDLSECEKAIADKKPEDKFRILPENERMLYQTNQMYRHKDFRHVFRMFCGDNQVATMAEKRDGWAHTDNPSYFSVATRHDSIFTEKMPELIDVCWYDPSCTINDVLPEKYYTIYVRHLVKQHNSIKRTLKIFVDGKAFYPAEDGKEDIKKTFSIHEEANFPSMINLDSGEEYPYDKFFNQKICEIDLTEYQDAKRIDISFGWRHNTDYWKGGYIIDGVLLMPNEVTPTEESMPTIEKFLSE</sequence>
<evidence type="ECO:0008006" key="3">
    <source>
        <dbReference type="Google" id="ProtNLM"/>
    </source>
</evidence>
<protein>
    <recommendedName>
        <fullName evidence="3">F-box domain-containing protein</fullName>
    </recommendedName>
</protein>
<dbReference type="Pfam" id="PF14299">
    <property type="entry name" value="PP2"/>
    <property type="match status" value="1"/>
</dbReference>
<reference evidence="1" key="1">
    <citation type="submission" date="2023-07" db="EMBL/GenBank/DDBJ databases">
        <authorList>
            <consortium name="AG Swart"/>
            <person name="Singh M."/>
            <person name="Singh A."/>
            <person name="Seah K."/>
            <person name="Emmerich C."/>
        </authorList>
    </citation>
    <scope>NUCLEOTIDE SEQUENCE</scope>
    <source>
        <strain evidence="1">DP1</strain>
    </source>
</reference>
<dbReference type="InterPro" id="IPR025886">
    <property type="entry name" value="PP2-like"/>
</dbReference>
<dbReference type="Proteomes" id="UP001295684">
    <property type="component" value="Unassembled WGS sequence"/>
</dbReference>
<name>A0AAD1XI65_EUPCR</name>
<evidence type="ECO:0000313" key="1">
    <source>
        <dbReference type="EMBL" id="CAI2373166.1"/>
    </source>
</evidence>
<comment type="caution">
    <text evidence="1">The sequence shown here is derived from an EMBL/GenBank/DDBJ whole genome shotgun (WGS) entry which is preliminary data.</text>
</comment>
<accession>A0AAD1XI65</accession>
<evidence type="ECO:0000313" key="2">
    <source>
        <dbReference type="Proteomes" id="UP001295684"/>
    </source>
</evidence>
<keyword evidence="2" id="KW-1185">Reference proteome</keyword>
<dbReference type="AlphaFoldDB" id="A0AAD1XI65"/>